<dbReference type="InterPro" id="IPR005925">
    <property type="entry name" value="Agmatinase-rel"/>
</dbReference>
<gene>
    <name evidence="5" type="primary">speB</name>
    <name evidence="5" type="ORF">IQ782_00560</name>
</gene>
<dbReference type="NCBIfam" id="TIGR01230">
    <property type="entry name" value="agmatinase"/>
    <property type="match status" value="1"/>
</dbReference>
<evidence type="ECO:0000313" key="6">
    <source>
        <dbReference type="Proteomes" id="UP000607796"/>
    </source>
</evidence>
<keyword evidence="3 4" id="KW-0378">Hydrolase</keyword>
<keyword evidence="2" id="KW-0479">Metal-binding</keyword>
<dbReference type="PROSITE" id="PS51409">
    <property type="entry name" value="ARGINASE_2"/>
    <property type="match status" value="1"/>
</dbReference>
<proteinExistence type="inferred from homology"/>
<evidence type="ECO:0000256" key="4">
    <source>
        <dbReference type="RuleBase" id="RU003684"/>
    </source>
</evidence>
<sequence length="325" mass="34501">MALEDAKSQIDHAFTRAELKGPSFENVFGGAASFLRRRYTKDLAAADIAVTGVPFDQAVTNRTGTRFGPRAIREASLLQPCDAPYGWGFDVLSEFAIADYGDLAFDYANVPAFPATLEAHVSGILATDTAVVTLGGDHSITLPILKAHAAKYGPLSVIQFDAHTDTWADDDFGRIDHGTFLYKAVKLGLVDPARSVQIGIRTDNPDTLGFNIIDARTLHRIGPEAAAARAREIVRGHPVYLTFDIDALDPAFAPGTGTPVWGGLTSHQAAVCLRELAGINMVGGDVVEVSPPFDTTGATAIAGAHVATELLCLWGWTRRGTTGAA</sequence>
<dbReference type="InterPro" id="IPR006035">
    <property type="entry name" value="Ureohydrolase"/>
</dbReference>
<dbReference type="NCBIfam" id="NF002564">
    <property type="entry name" value="PRK02190.1"/>
    <property type="match status" value="1"/>
</dbReference>
<protein>
    <submittedName>
        <fullName evidence="5">Agmatinase</fullName>
        <ecNumber evidence="5">3.5.3.11</ecNumber>
    </submittedName>
</protein>
<evidence type="ECO:0000256" key="1">
    <source>
        <dbReference type="ARBA" id="ARBA00009227"/>
    </source>
</evidence>
<dbReference type="SUPFAM" id="SSF52768">
    <property type="entry name" value="Arginase/deacetylase"/>
    <property type="match status" value="1"/>
</dbReference>
<keyword evidence="6" id="KW-1185">Reference proteome</keyword>
<dbReference type="PROSITE" id="PS01053">
    <property type="entry name" value="ARGINASE_1"/>
    <property type="match status" value="1"/>
</dbReference>
<dbReference type="Gene3D" id="3.40.800.10">
    <property type="entry name" value="Ureohydrolase domain"/>
    <property type="match status" value="1"/>
</dbReference>
<dbReference type="PANTHER" id="PTHR11358:SF26">
    <property type="entry name" value="GUANIDINO ACID HYDROLASE, MITOCHONDRIAL"/>
    <property type="match status" value="1"/>
</dbReference>
<dbReference type="Proteomes" id="UP000607796">
    <property type="component" value="Unassembled WGS sequence"/>
</dbReference>
<dbReference type="PANTHER" id="PTHR11358">
    <property type="entry name" value="ARGINASE/AGMATINASE"/>
    <property type="match status" value="1"/>
</dbReference>
<dbReference type="CDD" id="cd11592">
    <property type="entry name" value="Agmatinase_PAH"/>
    <property type="match status" value="1"/>
</dbReference>
<name>A0ABR9WVM5_9RHOB</name>
<dbReference type="GO" id="GO:0008783">
    <property type="term" value="F:agmatinase activity"/>
    <property type="evidence" value="ECO:0007669"/>
    <property type="project" value="UniProtKB-EC"/>
</dbReference>
<dbReference type="EC" id="3.5.3.11" evidence="5"/>
<organism evidence="5 6">
    <name type="scientific">Salipiger mangrovisoli</name>
    <dbReference type="NCBI Taxonomy" id="2865933"/>
    <lineage>
        <taxon>Bacteria</taxon>
        <taxon>Pseudomonadati</taxon>
        <taxon>Pseudomonadota</taxon>
        <taxon>Alphaproteobacteria</taxon>
        <taxon>Rhodobacterales</taxon>
        <taxon>Roseobacteraceae</taxon>
        <taxon>Salipiger</taxon>
    </lineage>
</organism>
<accession>A0ABR9WVM5</accession>
<comment type="caution">
    <text evidence="5">The sequence shown here is derived from an EMBL/GenBank/DDBJ whole genome shotgun (WGS) entry which is preliminary data.</text>
</comment>
<dbReference type="RefSeq" id="WP_194132668.1">
    <property type="nucleotide sequence ID" value="NZ_JADFFK010000001.1"/>
</dbReference>
<dbReference type="InterPro" id="IPR020855">
    <property type="entry name" value="Ureohydrolase_Mn_BS"/>
</dbReference>
<evidence type="ECO:0000256" key="3">
    <source>
        <dbReference type="ARBA" id="ARBA00022801"/>
    </source>
</evidence>
<reference evidence="5 6" key="1">
    <citation type="journal article" date="2021" name="Int. J. Syst. Evol. Microbiol.">
        <title>Salipiger mangrovisoli sp. nov., isolated from mangrove soil and the proposal for the reclassification of Paraphaeobacter pallidus as Salipiger pallidus comb. nov.</title>
        <authorList>
            <person name="Du J."/>
            <person name="Liu Y."/>
            <person name="Pei T."/>
            <person name="Deng M.R."/>
            <person name="Zhu H."/>
        </authorList>
    </citation>
    <scope>NUCLEOTIDE SEQUENCE [LARGE SCALE GENOMIC DNA]</scope>
    <source>
        <strain evidence="5 6">6D45A</strain>
    </source>
</reference>
<dbReference type="EMBL" id="JADFFK010000001">
    <property type="protein sequence ID" value="MBE9635320.1"/>
    <property type="molecule type" value="Genomic_DNA"/>
</dbReference>
<dbReference type="InterPro" id="IPR023696">
    <property type="entry name" value="Ureohydrolase_dom_sf"/>
</dbReference>
<comment type="similarity">
    <text evidence="1">Belongs to the arginase family. Agmatinase subfamily.</text>
</comment>
<dbReference type="PIRSF" id="PIRSF036979">
    <property type="entry name" value="Arginase"/>
    <property type="match status" value="1"/>
</dbReference>
<dbReference type="Pfam" id="PF00491">
    <property type="entry name" value="Arginase"/>
    <property type="match status" value="1"/>
</dbReference>
<evidence type="ECO:0000256" key="2">
    <source>
        <dbReference type="ARBA" id="ARBA00022723"/>
    </source>
</evidence>
<evidence type="ECO:0000313" key="5">
    <source>
        <dbReference type="EMBL" id="MBE9635320.1"/>
    </source>
</evidence>